<dbReference type="AlphaFoldDB" id="A0A7W5P803"/>
<name>A0A7W5P803_9ACTN</name>
<comment type="caution">
    <text evidence="2">The sequence shown here is derived from an EMBL/GenBank/DDBJ whole genome shotgun (WGS) entry which is preliminary data.</text>
</comment>
<dbReference type="Proteomes" id="UP000565572">
    <property type="component" value="Unassembled WGS sequence"/>
</dbReference>
<proteinExistence type="predicted"/>
<evidence type="ECO:0000256" key="1">
    <source>
        <dbReference type="SAM" id="MobiDB-lite"/>
    </source>
</evidence>
<feature type="region of interest" description="Disordered" evidence="1">
    <location>
        <begin position="77"/>
        <end position="105"/>
    </location>
</feature>
<dbReference type="RefSeq" id="WP_183339801.1">
    <property type="nucleotide sequence ID" value="NZ_JACHZG010000001.1"/>
</dbReference>
<accession>A0A7W5P803</accession>
<gene>
    <name evidence="2" type="ORF">FHX39_003058</name>
</gene>
<protein>
    <submittedName>
        <fullName evidence="2">Uncharacterized protein</fullName>
    </submittedName>
</protein>
<evidence type="ECO:0000313" key="2">
    <source>
        <dbReference type="EMBL" id="MBB3328114.1"/>
    </source>
</evidence>
<reference evidence="2 3" key="1">
    <citation type="submission" date="2020-08" db="EMBL/GenBank/DDBJ databases">
        <title>Sequencing the genomes of 1000 actinobacteria strains.</title>
        <authorList>
            <person name="Klenk H.-P."/>
        </authorList>
    </citation>
    <scope>NUCLEOTIDE SEQUENCE [LARGE SCALE GENOMIC DNA]</scope>
    <source>
        <strain evidence="2 3">DSM 11053</strain>
    </source>
</reference>
<organism evidence="2 3">
    <name type="scientific">Microlunatus antarcticus</name>
    <dbReference type="NCBI Taxonomy" id="53388"/>
    <lineage>
        <taxon>Bacteria</taxon>
        <taxon>Bacillati</taxon>
        <taxon>Actinomycetota</taxon>
        <taxon>Actinomycetes</taxon>
        <taxon>Propionibacteriales</taxon>
        <taxon>Propionibacteriaceae</taxon>
        <taxon>Microlunatus</taxon>
    </lineage>
</organism>
<dbReference type="EMBL" id="JACHZG010000001">
    <property type="protein sequence ID" value="MBB3328114.1"/>
    <property type="molecule type" value="Genomic_DNA"/>
</dbReference>
<keyword evidence="3" id="KW-1185">Reference proteome</keyword>
<sequence length="105" mass="10451">MSLRSPGAIAVGLMAVLGFGALVVLGNTDVTRPASPPSETPEITYVGCWYGVPHGEVGRRFTAGEDPATLPGVTAVCTSPGPLDPSPLSSSAAPEGHDSPAPTPG</sequence>
<evidence type="ECO:0000313" key="3">
    <source>
        <dbReference type="Proteomes" id="UP000565572"/>
    </source>
</evidence>